<dbReference type="Proteomes" id="UP000581408">
    <property type="component" value="Unassembled WGS sequence"/>
</dbReference>
<name>A0A838CJK2_9CORY</name>
<organism evidence="1 2">
    <name type="scientific">Corynebacterium wankanglinii</name>
    <dbReference type="NCBI Taxonomy" id="2735136"/>
    <lineage>
        <taxon>Bacteria</taxon>
        <taxon>Bacillati</taxon>
        <taxon>Actinomycetota</taxon>
        <taxon>Actinomycetes</taxon>
        <taxon>Mycobacteriales</taxon>
        <taxon>Corynebacteriaceae</taxon>
        <taxon>Corynebacterium</taxon>
    </lineage>
</organism>
<comment type="caution">
    <text evidence="1">The sequence shown here is derived from an EMBL/GenBank/DDBJ whole genome shotgun (WGS) entry which is preliminary data.</text>
</comment>
<dbReference type="EMBL" id="JABFEE010000005">
    <property type="protein sequence ID" value="MBA1835228.1"/>
    <property type="molecule type" value="Genomic_DNA"/>
</dbReference>
<dbReference type="SUPFAM" id="SSF52402">
    <property type="entry name" value="Adenine nucleotide alpha hydrolases-like"/>
    <property type="match status" value="1"/>
</dbReference>
<gene>
    <name evidence="1" type="ORF">HMC16_05755</name>
</gene>
<dbReference type="RefSeq" id="WP_181194625.1">
    <property type="nucleotide sequence ID" value="NZ_JABFEE010000005.1"/>
</dbReference>
<dbReference type="AlphaFoldDB" id="A0A838CJK2"/>
<evidence type="ECO:0008006" key="3">
    <source>
        <dbReference type="Google" id="ProtNLM"/>
    </source>
</evidence>
<sequence length="643" mass="72014">MAVRKYPFGFVIFDKELNLGDYLKEEFATTSLNGQIAIALRPDTPVEFIGDSECGVALLGFARYVGDDGDGERFIKLALDRLKKGKSTFERFLDLVVGRWALVVFDQGAVSIYNDTLALQPLYFSRRFDFATSHLPLAVAIEDHISGTTCELDDLGQIKFWDETEDVRVGALPANFRLNWATKQIERFYPHEDVNSYGIGFSAEEEELNKCVALVDRSVKYWASLNFDLFVALTAGMDTRMCAAAALRAGVDFSFVTYGSDAPVMEGDGVTANSYKRDVMVARQIAKDLKAKSVILAREDASSYALSKGDREILNSNSFGRHAANFQGMYEDRLGKNPSICFVGTGLEVFKDYYAGVSKPKTEFEVFKALSTSLGGLSRSKHPTNYDYEELFGRLGFDRVTSSDYSISNILFWELRASRFQSEAINCQATAFLPINPLAIRRVFETAQRLPFYSRRDSGFYKDFIQKAFPPLAGYDVNGEAFVKRPEPLEYPEIFEKSGVDGAAVQRLHTPPDLLQLREGLLKNGSEQFFSSSFGLEDGGLRVRFTTPHQVGKSFSNLVLFLRVNGRDVWTVQIGPSPDESVVIADGLKHNDLVEFGVRATRDNGVAWANISTVKLLDWAETERFRGRLGPDFPESVQVRWLH</sequence>
<proteinExistence type="predicted"/>
<accession>A0A838CJK2</accession>
<protein>
    <recommendedName>
        <fullName evidence="3">Asparagine synthetase domain-containing protein</fullName>
    </recommendedName>
</protein>
<evidence type="ECO:0000313" key="1">
    <source>
        <dbReference type="EMBL" id="MBA1835228.1"/>
    </source>
</evidence>
<reference evidence="1 2" key="1">
    <citation type="submission" date="2020-05" db="EMBL/GenBank/DDBJ databases">
        <title>Descriptions of Corynebacterium xxxx sp. nov., Corynebacterium yyyy sp. nov. and Corynebacterium zzzz sp. nov.</title>
        <authorList>
            <person name="Zhang G."/>
        </authorList>
    </citation>
    <scope>NUCLEOTIDE SEQUENCE [LARGE SCALE GENOMIC DNA]</scope>
    <source>
        <strain evidence="2">zg-915</strain>
    </source>
</reference>
<evidence type="ECO:0000313" key="2">
    <source>
        <dbReference type="Proteomes" id="UP000581408"/>
    </source>
</evidence>